<evidence type="ECO:0000313" key="3">
    <source>
        <dbReference type="Proteomes" id="UP000308267"/>
    </source>
</evidence>
<evidence type="ECO:0008006" key="4">
    <source>
        <dbReference type="Google" id="ProtNLM"/>
    </source>
</evidence>
<dbReference type="AlphaFoldDB" id="A0A4V3SHF1"/>
<keyword evidence="3" id="KW-1185">Reference proteome</keyword>
<dbReference type="STRING" id="147828.A0A4V3SHF1"/>
<dbReference type="Proteomes" id="UP000308267">
    <property type="component" value="Unassembled WGS sequence"/>
</dbReference>
<evidence type="ECO:0000256" key="1">
    <source>
        <dbReference type="SAM" id="SignalP"/>
    </source>
</evidence>
<gene>
    <name evidence="2" type="ORF">CRM22_000084</name>
</gene>
<comment type="caution">
    <text evidence="2">The sequence shown here is derived from an EMBL/GenBank/DDBJ whole genome shotgun (WGS) entry which is preliminary data.</text>
</comment>
<evidence type="ECO:0000313" key="2">
    <source>
        <dbReference type="EMBL" id="TGZ75974.1"/>
    </source>
</evidence>
<proteinExistence type="predicted"/>
<feature type="non-terminal residue" evidence="2">
    <location>
        <position position="205"/>
    </location>
</feature>
<accession>A0A4V3SHF1</accession>
<organism evidence="2 3">
    <name type="scientific">Opisthorchis felineus</name>
    <dbReference type="NCBI Taxonomy" id="147828"/>
    <lineage>
        <taxon>Eukaryota</taxon>
        <taxon>Metazoa</taxon>
        <taxon>Spiralia</taxon>
        <taxon>Lophotrochozoa</taxon>
        <taxon>Platyhelminthes</taxon>
        <taxon>Trematoda</taxon>
        <taxon>Digenea</taxon>
        <taxon>Opisthorchiida</taxon>
        <taxon>Opisthorchiata</taxon>
        <taxon>Opisthorchiidae</taxon>
        <taxon>Opisthorchis</taxon>
    </lineage>
</organism>
<sequence length="205" mass="23343">MSYGWPPARMFGLIYLILVVLAEKCTNQPDGKIELDGGRFRFAGRTGNFCEANELCVKMNEGIAPVYVLPGRQLADYMSRSREGQFYWTSINNFLRTSDNSDEWWDSGGKHDSVLPFRIASLSVVRKRSVIYGHAKSSSLHFAQAPMEVQLDVYCERLIDMETNKQNTFQYRAAPGRKESLSPRSESFPSCFLEQNSTTVLHCLF</sequence>
<reference evidence="2 3" key="1">
    <citation type="journal article" date="2019" name="BMC Genomics">
        <title>New insights from Opisthorchis felineus genome: update on genomics of the epidemiologically important liver flukes.</title>
        <authorList>
            <person name="Ershov N.I."/>
            <person name="Mordvinov V.A."/>
            <person name="Prokhortchouk E.B."/>
            <person name="Pakharukova M.Y."/>
            <person name="Gunbin K.V."/>
            <person name="Ustyantsev K."/>
            <person name="Genaev M.A."/>
            <person name="Blinov A.G."/>
            <person name="Mazur A."/>
            <person name="Boulygina E."/>
            <person name="Tsygankova S."/>
            <person name="Khrameeva E."/>
            <person name="Chekanov N."/>
            <person name="Fan G."/>
            <person name="Xiao A."/>
            <person name="Zhang H."/>
            <person name="Xu X."/>
            <person name="Yang H."/>
            <person name="Solovyev V."/>
            <person name="Lee S.M."/>
            <person name="Liu X."/>
            <person name="Afonnikov D.A."/>
            <person name="Skryabin K.G."/>
        </authorList>
    </citation>
    <scope>NUCLEOTIDE SEQUENCE [LARGE SCALE GENOMIC DNA]</scope>
    <source>
        <strain evidence="2">AK-0245</strain>
        <tissue evidence="2">Whole organism</tissue>
    </source>
</reference>
<protein>
    <recommendedName>
        <fullName evidence="4">C-type lectin domain-containing protein</fullName>
    </recommendedName>
</protein>
<name>A0A4V3SHF1_OPIFE</name>
<dbReference type="OrthoDB" id="6239815at2759"/>
<dbReference type="EMBL" id="SJOL01000131">
    <property type="protein sequence ID" value="TGZ75974.1"/>
    <property type="molecule type" value="Genomic_DNA"/>
</dbReference>
<feature type="chain" id="PRO_5021002715" description="C-type lectin domain-containing protein" evidence="1">
    <location>
        <begin position="23"/>
        <end position="205"/>
    </location>
</feature>
<feature type="signal peptide" evidence="1">
    <location>
        <begin position="1"/>
        <end position="22"/>
    </location>
</feature>
<keyword evidence="1" id="KW-0732">Signal</keyword>